<accession>A0A9Q9B3E3</accession>
<sequence>MPVLEPTPVIDALQANLSSAQTATQSGIEVICAWPVSGQYGAGSRVLYYVLVAACIFARRVEWLRNACLAAALLFPIVAAIHAIVLVSEHIDEAVDMDVYGAFQFCAIGALVGPVTVRISGTYNDEAGRNAIFVWALVVLAGLISLTVEFYRIHSFTCYRDDFQNLLSPNPSLFPYGNASCGVICDEDNGPFSPLRGGSAKNIYLIPSPTKFNFNAATLLSAACCIPAILLCVSTWLNILEINYKKIFGNSESLGEIKGNIIIKMIRKYAVTVIFGGAVLTILILGERNLFSPEVDYQTEPLANIGQWAPIAGTGLAVLGSVYVLLAEAMARERTRREQEETEPGSGGEEGSGPLHQVARFFISFSDHISHPKQHRFDTSDFRRGSAMNFPEIPGESLRNRALSRTRSTYNEYAHSTRDSSESVRSGRSRLSRQRSNTLSNGGSKDALRLDRTSTEMEQVAGAPDLLARTRTRRDTLEVPTSPMHRSSTQGSLPVAPDPDPVSTSESPSAPAIVVSSDIPSEEDISIR</sequence>
<organism evidence="3 4">
    <name type="scientific">Septoria linicola</name>
    <dbReference type="NCBI Taxonomy" id="215465"/>
    <lineage>
        <taxon>Eukaryota</taxon>
        <taxon>Fungi</taxon>
        <taxon>Dikarya</taxon>
        <taxon>Ascomycota</taxon>
        <taxon>Pezizomycotina</taxon>
        <taxon>Dothideomycetes</taxon>
        <taxon>Dothideomycetidae</taxon>
        <taxon>Mycosphaerellales</taxon>
        <taxon>Mycosphaerellaceae</taxon>
        <taxon>Septoria</taxon>
    </lineage>
</organism>
<dbReference type="AlphaFoldDB" id="A0A9Q9B3E3"/>
<feature type="transmembrane region" description="Helical" evidence="2">
    <location>
        <begin position="266"/>
        <end position="285"/>
    </location>
</feature>
<feature type="region of interest" description="Disordered" evidence="1">
    <location>
        <begin position="372"/>
        <end position="528"/>
    </location>
</feature>
<evidence type="ECO:0000256" key="1">
    <source>
        <dbReference type="SAM" id="MobiDB-lite"/>
    </source>
</evidence>
<feature type="transmembrane region" description="Helical" evidence="2">
    <location>
        <begin position="46"/>
        <end position="61"/>
    </location>
</feature>
<feature type="region of interest" description="Disordered" evidence="1">
    <location>
        <begin position="334"/>
        <end position="354"/>
    </location>
</feature>
<feature type="compositionally biased region" description="Basic and acidic residues" evidence="1">
    <location>
        <begin position="375"/>
        <end position="384"/>
    </location>
</feature>
<evidence type="ECO:0000313" key="4">
    <source>
        <dbReference type="Proteomes" id="UP001056384"/>
    </source>
</evidence>
<feature type="transmembrane region" description="Helical" evidence="2">
    <location>
        <begin position="305"/>
        <end position="327"/>
    </location>
</feature>
<feature type="compositionally biased region" description="Basic and acidic residues" evidence="1">
    <location>
        <begin position="446"/>
        <end position="455"/>
    </location>
</feature>
<proteinExistence type="predicted"/>
<feature type="transmembrane region" description="Helical" evidence="2">
    <location>
        <begin position="68"/>
        <end position="87"/>
    </location>
</feature>
<dbReference type="EMBL" id="CP099425">
    <property type="protein sequence ID" value="USW56511.1"/>
    <property type="molecule type" value="Genomic_DNA"/>
</dbReference>
<keyword evidence="2" id="KW-0472">Membrane</keyword>
<evidence type="ECO:0000256" key="2">
    <source>
        <dbReference type="SAM" id="Phobius"/>
    </source>
</evidence>
<gene>
    <name evidence="3" type="ORF">Slin15195_G098300</name>
</gene>
<dbReference type="Proteomes" id="UP001056384">
    <property type="component" value="Chromosome 8"/>
</dbReference>
<feature type="transmembrane region" description="Helical" evidence="2">
    <location>
        <begin position="99"/>
        <end position="120"/>
    </location>
</feature>
<keyword evidence="2" id="KW-0812">Transmembrane</keyword>
<evidence type="ECO:0000313" key="3">
    <source>
        <dbReference type="EMBL" id="USW56511.1"/>
    </source>
</evidence>
<name>A0A9Q9B3E3_9PEZI</name>
<feature type="transmembrane region" description="Helical" evidence="2">
    <location>
        <begin position="132"/>
        <end position="153"/>
    </location>
</feature>
<protein>
    <submittedName>
        <fullName evidence="3">Uncharacterized protein</fullName>
    </submittedName>
</protein>
<keyword evidence="2" id="KW-1133">Transmembrane helix</keyword>
<keyword evidence="4" id="KW-1185">Reference proteome</keyword>
<feature type="transmembrane region" description="Helical" evidence="2">
    <location>
        <begin position="214"/>
        <end position="237"/>
    </location>
</feature>
<reference evidence="3" key="1">
    <citation type="submission" date="2022-06" db="EMBL/GenBank/DDBJ databases">
        <title>Complete genome sequences of two strains of the flax pathogen Septoria linicola.</title>
        <authorList>
            <person name="Lapalu N."/>
            <person name="Simon A."/>
            <person name="Demenou B."/>
            <person name="Paumier D."/>
            <person name="Guillot M.-P."/>
            <person name="Gout L."/>
            <person name="Valade R."/>
        </authorList>
    </citation>
    <scope>NUCLEOTIDE SEQUENCE</scope>
    <source>
        <strain evidence="3">SE15195</strain>
    </source>
</reference>